<dbReference type="Gene3D" id="2.10.110.10">
    <property type="entry name" value="Cysteine Rich Protein"/>
    <property type="match status" value="2"/>
</dbReference>
<dbReference type="PROSITE" id="PS00478">
    <property type="entry name" value="LIM_DOMAIN_1"/>
    <property type="match status" value="1"/>
</dbReference>
<dbReference type="CDD" id="cd09394">
    <property type="entry name" value="LIM1_Rga"/>
    <property type="match status" value="1"/>
</dbReference>
<protein>
    <recommendedName>
        <fullName evidence="10">Rho-GAP domain-containing protein</fullName>
    </recommendedName>
</protein>
<feature type="domain" description="Rho-GAP" evidence="7">
    <location>
        <begin position="616"/>
        <end position="819"/>
    </location>
</feature>
<evidence type="ECO:0000256" key="1">
    <source>
        <dbReference type="ARBA" id="ARBA00022468"/>
    </source>
</evidence>
<dbReference type="Proteomes" id="UP000005220">
    <property type="component" value="Chromosome 4"/>
</dbReference>
<dbReference type="PROSITE" id="PS50238">
    <property type="entry name" value="RHOGAP"/>
    <property type="match status" value="1"/>
</dbReference>
<dbReference type="PROSITE" id="PS50023">
    <property type="entry name" value="LIM_DOMAIN_2"/>
    <property type="match status" value="1"/>
</dbReference>
<dbReference type="FunFam" id="2.10.110.10:FF:000123">
    <property type="entry name" value="Rho GTPase-activating protein"/>
    <property type="match status" value="1"/>
</dbReference>
<dbReference type="InParanoid" id="H2AUV8"/>
<feature type="compositionally biased region" description="Basic and acidic residues" evidence="5">
    <location>
        <begin position="378"/>
        <end position="387"/>
    </location>
</feature>
<dbReference type="GO" id="GO:0005933">
    <property type="term" value="C:cellular bud"/>
    <property type="evidence" value="ECO:0007669"/>
    <property type="project" value="UniProtKB-ARBA"/>
</dbReference>
<evidence type="ECO:0000313" key="9">
    <source>
        <dbReference type="Proteomes" id="UP000005220"/>
    </source>
</evidence>
<sequence length="820" mass="92824">MSATASVSVEPSYQKEQYPDCTRCKNPITTGHAYELGYDRWHTHCFSCYKCEKPLSCDSDFLVLGTGALICFDCSDSCKNCGKKIDDLAIILSSSNEAYCSDCFICCKCSKKIEDLKYAKTKRGLFCLSCHKKLLAKRKYYEEKRRRLEKNLPVLPNNLNNNSDTSIPLTIPDRSPDRPASPTQSVQSNIPAIITSTSESIVAQYLDDSKGEEEEGENEEEEEREGEEEEGEEEGQAKINHIRSISIDEVLNATLQDEETSSKTQDDPLLLSPPLSKTEYMNYSPLRSSPFNGGVLRSPNRNGMILNYNEEDSGSSEDSESQARINFSNNKSLFDSLQPFKKDQTLKSLKKSTSSNQIAISGDTHSGWGVVQSSSQDIRSRRIESKGQSDSTIYTMLDKVRGPEKPQANVSAFRTPPIDRIGRHSKNPSWTNYFNEDIDEKKVIKTQDLFDRLRRDVEILEITKQELLQDISKLRQEKISVIEDLKTLKSERESSQSSKGWNSTSIDDRPQSPQKNALVTSIARPATKPKFWKFFSSSSSSSGSSPTQHGNILSISQPSPLSLNSNPLSNGKRNLEISGPMIQNPNEFKDLNLKAIQQPLLSAPTTSSDGQDLYNSTLVQRCVYENADIPKIITTCINHIESDEENLRVEGIYRKSGSQITIELVESQMASDQFEIIDFNEIDIHAITSVLKRYLRKLPNPVFCFDIYDSIIDVIRENDMISKYPIGKSSTQNMEDGVKLIRRVLERLPQEHLNLLHLLSRHVNLVNKYSEWNLMHIKNSSLVFAPGLIRDLTGEKDIIDMKERNYVVAFIFENYKRLFQ</sequence>
<dbReference type="EMBL" id="HE650824">
    <property type="protein sequence ID" value="CCF58158.1"/>
    <property type="molecule type" value="Genomic_DNA"/>
</dbReference>
<feature type="region of interest" description="Disordered" evidence="5">
    <location>
        <begin position="348"/>
        <end position="389"/>
    </location>
</feature>
<feature type="region of interest" description="Disordered" evidence="5">
    <location>
        <begin position="207"/>
        <end position="243"/>
    </location>
</feature>
<feature type="compositionally biased region" description="Low complexity" evidence="5">
    <location>
        <begin position="152"/>
        <end position="162"/>
    </location>
</feature>
<accession>H2AUV8</accession>
<dbReference type="FunCoup" id="H2AUV8">
    <property type="interactions" value="213"/>
</dbReference>
<dbReference type="InterPro" id="IPR050729">
    <property type="entry name" value="Rho-GAP"/>
</dbReference>
<dbReference type="GO" id="GO:0046872">
    <property type="term" value="F:metal ion binding"/>
    <property type="evidence" value="ECO:0007669"/>
    <property type="project" value="UniProtKB-KW"/>
</dbReference>
<dbReference type="InterPro" id="IPR001781">
    <property type="entry name" value="Znf_LIM"/>
</dbReference>
<dbReference type="CDD" id="cd09395">
    <property type="entry name" value="LIM2_Rga"/>
    <property type="match status" value="1"/>
</dbReference>
<dbReference type="PANTHER" id="PTHR23176:SF121">
    <property type="entry name" value="RHO-TYPE GTPASE-ACTIVATING PROTEIN 1-RELATED"/>
    <property type="match status" value="1"/>
</dbReference>
<feature type="domain" description="LIM zinc-binding" evidence="6">
    <location>
        <begin position="76"/>
        <end position="137"/>
    </location>
</feature>
<dbReference type="CDD" id="cd00159">
    <property type="entry name" value="RhoGAP"/>
    <property type="match status" value="1"/>
</dbReference>
<evidence type="ECO:0000259" key="7">
    <source>
        <dbReference type="PROSITE" id="PS50238"/>
    </source>
</evidence>
<feature type="region of interest" description="Disordered" evidence="5">
    <location>
        <begin position="152"/>
        <end position="193"/>
    </location>
</feature>
<dbReference type="STRING" id="1071382.H2AUV8"/>
<dbReference type="GO" id="GO:0007010">
    <property type="term" value="P:cytoskeleton organization"/>
    <property type="evidence" value="ECO:0007669"/>
    <property type="project" value="UniProtKB-ARBA"/>
</dbReference>
<evidence type="ECO:0008006" key="10">
    <source>
        <dbReference type="Google" id="ProtNLM"/>
    </source>
</evidence>
<dbReference type="PANTHER" id="PTHR23176">
    <property type="entry name" value="RHO/RAC/CDC GTPASE-ACTIVATING PROTEIN"/>
    <property type="match status" value="1"/>
</dbReference>
<dbReference type="KEGG" id="kaf:KAFR_0D05110"/>
<dbReference type="RefSeq" id="XP_003957293.1">
    <property type="nucleotide sequence ID" value="XM_003957244.1"/>
</dbReference>
<organism evidence="8 9">
    <name type="scientific">Kazachstania africana (strain ATCC 22294 / BCRC 22015 / CBS 2517 / CECT 1963 / NBRC 1671 / NRRL Y-8276)</name>
    <name type="common">Yeast</name>
    <name type="synonym">Kluyveromyces africanus</name>
    <dbReference type="NCBI Taxonomy" id="1071382"/>
    <lineage>
        <taxon>Eukaryota</taxon>
        <taxon>Fungi</taxon>
        <taxon>Dikarya</taxon>
        <taxon>Ascomycota</taxon>
        <taxon>Saccharomycotina</taxon>
        <taxon>Saccharomycetes</taxon>
        <taxon>Saccharomycetales</taxon>
        <taxon>Saccharomycetaceae</taxon>
        <taxon>Kazachstania</taxon>
    </lineage>
</organism>
<gene>
    <name evidence="8" type="primary">KAFR0D05110</name>
    <name evidence="8" type="ORF">KAFR_0D05110</name>
</gene>
<keyword evidence="9" id="KW-1185">Reference proteome</keyword>
<dbReference type="InterPro" id="IPR008936">
    <property type="entry name" value="Rho_GTPase_activation_prot"/>
</dbReference>
<dbReference type="eggNOG" id="KOG1453">
    <property type="taxonomic scope" value="Eukaryota"/>
</dbReference>
<keyword evidence="2 4" id="KW-0479">Metal-binding</keyword>
<feature type="region of interest" description="Disordered" evidence="5">
    <location>
        <begin position="488"/>
        <end position="517"/>
    </location>
</feature>
<feature type="compositionally biased region" description="Low complexity" evidence="5">
    <location>
        <begin position="541"/>
        <end position="570"/>
    </location>
</feature>
<dbReference type="AlphaFoldDB" id="H2AUV8"/>
<dbReference type="HOGENOM" id="CLU_003874_1_0_1"/>
<proteinExistence type="predicted"/>
<dbReference type="eggNOG" id="KOG1704">
    <property type="taxonomic scope" value="Eukaryota"/>
</dbReference>
<reference evidence="8 9" key="1">
    <citation type="journal article" date="2011" name="Proc. Natl. Acad. Sci. U.S.A.">
        <title>Evolutionary erosion of yeast sex chromosomes by mating-type switching accidents.</title>
        <authorList>
            <person name="Gordon J.L."/>
            <person name="Armisen D."/>
            <person name="Proux-Wera E."/>
            <person name="Oheigeartaigh S.S."/>
            <person name="Byrne K.P."/>
            <person name="Wolfe K.H."/>
        </authorList>
    </citation>
    <scope>NUCLEOTIDE SEQUENCE [LARGE SCALE GENOMIC DNA]</scope>
    <source>
        <strain evidence="9">ATCC 22294 / BCRC 22015 / CBS 2517 / CECT 1963 / NBRC 1671 / NRRL Y-8276</strain>
    </source>
</reference>
<keyword evidence="4" id="KW-0440">LIM domain</keyword>
<dbReference type="SMART" id="SM00132">
    <property type="entry name" value="LIM"/>
    <property type="match status" value="2"/>
</dbReference>
<evidence type="ECO:0000256" key="5">
    <source>
        <dbReference type="SAM" id="MobiDB-lite"/>
    </source>
</evidence>
<evidence type="ECO:0000256" key="2">
    <source>
        <dbReference type="ARBA" id="ARBA00022723"/>
    </source>
</evidence>
<keyword evidence="3 4" id="KW-0862">Zinc</keyword>
<feature type="compositionally biased region" description="Acidic residues" evidence="5">
    <location>
        <begin position="210"/>
        <end position="234"/>
    </location>
</feature>
<feature type="region of interest" description="Disordered" evidence="5">
    <location>
        <begin position="541"/>
        <end position="572"/>
    </location>
</feature>
<dbReference type="GO" id="GO:0005938">
    <property type="term" value="C:cell cortex"/>
    <property type="evidence" value="ECO:0007669"/>
    <property type="project" value="UniProtKB-ARBA"/>
</dbReference>
<dbReference type="SUPFAM" id="SSF48350">
    <property type="entry name" value="GTPase activation domain, GAP"/>
    <property type="match status" value="1"/>
</dbReference>
<dbReference type="InterPro" id="IPR000198">
    <property type="entry name" value="RhoGAP_dom"/>
</dbReference>
<evidence type="ECO:0000256" key="4">
    <source>
        <dbReference type="PROSITE-ProRule" id="PRU00125"/>
    </source>
</evidence>
<evidence type="ECO:0000256" key="3">
    <source>
        <dbReference type="ARBA" id="ARBA00022833"/>
    </source>
</evidence>
<keyword evidence="1" id="KW-0343">GTPase activation</keyword>
<dbReference type="SMART" id="SM00324">
    <property type="entry name" value="RhoGAP"/>
    <property type="match status" value="1"/>
</dbReference>
<evidence type="ECO:0000313" key="8">
    <source>
        <dbReference type="EMBL" id="CCF58158.1"/>
    </source>
</evidence>
<dbReference type="Gene3D" id="1.10.555.10">
    <property type="entry name" value="Rho GTPase activation protein"/>
    <property type="match status" value="1"/>
</dbReference>
<dbReference type="Pfam" id="PF00412">
    <property type="entry name" value="LIM"/>
    <property type="match status" value="2"/>
</dbReference>
<dbReference type="Pfam" id="PF00620">
    <property type="entry name" value="RhoGAP"/>
    <property type="match status" value="1"/>
</dbReference>
<dbReference type="GO" id="GO:0005096">
    <property type="term" value="F:GTPase activator activity"/>
    <property type="evidence" value="ECO:0007669"/>
    <property type="project" value="UniProtKB-KW"/>
</dbReference>
<name>H2AUV8_KAZAF</name>
<evidence type="ECO:0000259" key="6">
    <source>
        <dbReference type="PROSITE" id="PS50023"/>
    </source>
</evidence>
<dbReference type="GO" id="GO:0007165">
    <property type="term" value="P:signal transduction"/>
    <property type="evidence" value="ECO:0007669"/>
    <property type="project" value="InterPro"/>
</dbReference>
<dbReference type="GeneID" id="13882560"/>
<dbReference type="OrthoDB" id="19923at2759"/>
<feature type="compositionally biased region" description="Polar residues" evidence="5">
    <location>
        <begin position="181"/>
        <end position="193"/>
    </location>
</feature>
<feature type="compositionally biased region" description="Polar residues" evidence="5">
    <location>
        <begin position="495"/>
        <end position="517"/>
    </location>
</feature>